<feature type="compositionally biased region" description="Basic and acidic residues" evidence="2">
    <location>
        <begin position="702"/>
        <end position="715"/>
    </location>
</feature>
<organism evidence="3">
    <name type="scientific">Mucochytrium quahogii</name>
    <dbReference type="NCBI Taxonomy" id="96639"/>
    <lineage>
        <taxon>Eukaryota</taxon>
        <taxon>Sar</taxon>
        <taxon>Stramenopiles</taxon>
        <taxon>Bigyra</taxon>
        <taxon>Labyrinthulomycetes</taxon>
        <taxon>Thraustochytrida</taxon>
        <taxon>Thraustochytriidae</taxon>
        <taxon>Mucochytrium</taxon>
    </lineage>
</organism>
<feature type="coiled-coil region" evidence="1">
    <location>
        <begin position="44"/>
        <end position="78"/>
    </location>
</feature>
<dbReference type="EMBL" id="HBHK01004193">
    <property type="protein sequence ID" value="CAD9668612.1"/>
    <property type="molecule type" value="Transcribed_RNA"/>
</dbReference>
<dbReference type="PANTHER" id="PTHR21448">
    <property type="entry name" value="SMOOTH MUSCLE MYOSIN HEAVY CHAIN-RELATED"/>
    <property type="match status" value="1"/>
</dbReference>
<evidence type="ECO:0000256" key="2">
    <source>
        <dbReference type="SAM" id="MobiDB-lite"/>
    </source>
</evidence>
<sequence>MDRDSVLRAQAVAGEVKKLKGERALLKRALLAEKDAVTGLKVDLQAKETEARSLLEKVDALTDERTRLAAVASQLKNELAVERQAASASITGGSMFNTFISSADGSASEIVRLQKQVKVTEEELENQLKNTAKIHQEMIEMKREHERTVLVLQEKSSQAVKEAELLGVQMDQAAGELKFVKGERTELKTQLDAKMVLVHELSRKLEEKTEALEYLTELRQNDLREIREQFKAKVPFNDTKDSYVVSTCACRPRYTLRSKLRFVLEDCVVEQVRKIGSAMFQLLADCKRMVCSGPVCKELTNICNDMHSLNKSLPIWVSVCRYPRPTKKENSSVLLERMRAEFETIVKRYGSFLDACAIDTVFSDETLQGHTSAVGHVETLKHKLLSPTPAPMEQIVGVVSDIASAFRIITAEHGEQGGAIEVMRANCQSLGEAFGSIAKVLHDYVLQARGLDADTHFRKQSRKFLSKLNEKKIIQSVPQSQAVGLQEKVSELQQKCTFQSEKLLKLESQYHQVRTELTTKEKLLQGLEQHHNADHVSAVHGGDEEKKIIRHYGAYKIVVVENNEELLSENPLAPSEEEIKREEEMAQYYTLQLESLSEKIRLADLKAIQMRDKYEAATKRNDKLSQDQQKYQRDISRFQDQVDMMRKSAAEELQLTRSSYDSQLKQLTQHMMRLNDAEQDKESEISRLRAKLEVQVSSPRSVHADSSKHRNPFED</sequence>
<dbReference type="PANTHER" id="PTHR21448:SF0">
    <property type="entry name" value="PROTEIN PHOSPHATASE 1 REGULATORY SUBUNIT 21"/>
    <property type="match status" value="1"/>
</dbReference>
<feature type="coiled-coil region" evidence="1">
    <location>
        <begin position="579"/>
        <end position="691"/>
    </location>
</feature>
<dbReference type="AlphaFoldDB" id="A0A7S2W6A4"/>
<evidence type="ECO:0000256" key="1">
    <source>
        <dbReference type="SAM" id="Coils"/>
    </source>
</evidence>
<protein>
    <submittedName>
        <fullName evidence="3">Uncharacterized protein</fullName>
    </submittedName>
</protein>
<dbReference type="InterPro" id="IPR040024">
    <property type="entry name" value="PPP1R21"/>
</dbReference>
<dbReference type="GO" id="GO:0005769">
    <property type="term" value="C:early endosome"/>
    <property type="evidence" value="ECO:0007669"/>
    <property type="project" value="TreeGrafter"/>
</dbReference>
<reference evidence="3" key="1">
    <citation type="submission" date="2021-01" db="EMBL/GenBank/DDBJ databases">
        <authorList>
            <person name="Corre E."/>
            <person name="Pelletier E."/>
            <person name="Niang G."/>
            <person name="Scheremetjew M."/>
            <person name="Finn R."/>
            <person name="Kale V."/>
            <person name="Holt S."/>
            <person name="Cochrane G."/>
            <person name="Meng A."/>
            <person name="Brown T."/>
            <person name="Cohen L."/>
        </authorList>
    </citation>
    <scope>NUCLEOTIDE SEQUENCE</scope>
    <source>
        <strain evidence="3">NY070348D</strain>
    </source>
</reference>
<feature type="region of interest" description="Disordered" evidence="2">
    <location>
        <begin position="691"/>
        <end position="715"/>
    </location>
</feature>
<name>A0A7S2W6A4_9STRA</name>
<evidence type="ECO:0000313" key="3">
    <source>
        <dbReference type="EMBL" id="CAD9668612.1"/>
    </source>
</evidence>
<gene>
    <name evidence="3" type="ORF">QSP1433_LOCUS2510</name>
</gene>
<dbReference type="GO" id="GO:0016020">
    <property type="term" value="C:membrane"/>
    <property type="evidence" value="ECO:0007669"/>
    <property type="project" value="TreeGrafter"/>
</dbReference>
<feature type="coiled-coil region" evidence="1">
    <location>
        <begin position="110"/>
        <end position="141"/>
    </location>
</feature>
<keyword evidence="1" id="KW-0175">Coiled coil</keyword>
<accession>A0A7S2W6A4</accession>
<proteinExistence type="predicted"/>